<dbReference type="InterPro" id="IPR001878">
    <property type="entry name" value="Znf_CCHC"/>
</dbReference>
<sequence>MIRAAGPSPYNKGGIDDDKSSGSSTTDKVHWKFDPYEFDSDGRPTDYEASDPGVSSGEGQRRLPPALRQSPQKGAPGRWATCRTPMPPAAVARMAVKGWPQRRVGAGLPLGAWRWRGRRGAWAAGGWAATPIKPTDPVRADGDTDDAWAKKKRNHAPVEMSYTLENRKWQTANKKCMTFIKNTIENVIVGSITECASAGEYLEKIKSQFTGSSKTYATQLLKQLVTKKYTGGAHDIREHILRMSNLAAKLKPMNADLELKPALLVHLVMASLPQQFDNFVINYNMSPEKWDIEKTIAMCVQEEDRLKAQNGGTINYVKDNKKRPFTPSNNGSPSKPYTKAPMQHHQKFEHRQLSVNKDQCLHCQKTGHYKKDCPDWLKELMAKKGIPFDEDYEKRRRMR</sequence>
<dbReference type="Proteomes" id="UP001231189">
    <property type="component" value="Unassembled WGS sequence"/>
</dbReference>
<dbReference type="PANTHER" id="PTHR35317">
    <property type="entry name" value="OS04G0629600 PROTEIN"/>
    <property type="match status" value="1"/>
</dbReference>
<evidence type="ECO:0000313" key="5">
    <source>
        <dbReference type="Proteomes" id="UP001231189"/>
    </source>
</evidence>
<organism evidence="4 5">
    <name type="scientific">Lolium multiflorum</name>
    <name type="common">Italian ryegrass</name>
    <name type="synonym">Lolium perenne subsp. multiflorum</name>
    <dbReference type="NCBI Taxonomy" id="4521"/>
    <lineage>
        <taxon>Eukaryota</taxon>
        <taxon>Viridiplantae</taxon>
        <taxon>Streptophyta</taxon>
        <taxon>Embryophyta</taxon>
        <taxon>Tracheophyta</taxon>
        <taxon>Spermatophyta</taxon>
        <taxon>Magnoliopsida</taxon>
        <taxon>Liliopsida</taxon>
        <taxon>Poales</taxon>
        <taxon>Poaceae</taxon>
        <taxon>BOP clade</taxon>
        <taxon>Pooideae</taxon>
        <taxon>Poodae</taxon>
        <taxon>Poeae</taxon>
        <taxon>Poeae Chloroplast Group 2 (Poeae type)</taxon>
        <taxon>Loliodinae</taxon>
        <taxon>Loliinae</taxon>
        <taxon>Lolium</taxon>
    </lineage>
</organism>
<feature type="compositionally biased region" description="Basic and acidic residues" evidence="2">
    <location>
        <begin position="27"/>
        <end position="46"/>
    </location>
</feature>
<dbReference type="SMART" id="SM00343">
    <property type="entry name" value="ZnF_C2HC"/>
    <property type="match status" value="1"/>
</dbReference>
<evidence type="ECO:0000256" key="2">
    <source>
        <dbReference type="SAM" id="MobiDB-lite"/>
    </source>
</evidence>
<dbReference type="Pfam" id="PF14223">
    <property type="entry name" value="Retrotran_gag_2"/>
    <property type="match status" value="1"/>
</dbReference>
<feature type="region of interest" description="Disordered" evidence="2">
    <location>
        <begin position="315"/>
        <end position="344"/>
    </location>
</feature>
<gene>
    <name evidence="4" type="ORF">QYE76_020312</name>
</gene>
<dbReference type="GO" id="GO:0003676">
    <property type="term" value="F:nucleic acid binding"/>
    <property type="evidence" value="ECO:0007669"/>
    <property type="project" value="InterPro"/>
</dbReference>
<keyword evidence="1" id="KW-0479">Metal-binding</keyword>
<dbReference type="GO" id="GO:0008270">
    <property type="term" value="F:zinc ion binding"/>
    <property type="evidence" value="ECO:0007669"/>
    <property type="project" value="UniProtKB-KW"/>
</dbReference>
<dbReference type="InterPro" id="IPR036875">
    <property type="entry name" value="Znf_CCHC_sf"/>
</dbReference>
<feature type="compositionally biased region" description="Polar residues" evidence="2">
    <location>
        <begin position="326"/>
        <end position="335"/>
    </location>
</feature>
<keyword evidence="1" id="KW-0863">Zinc-finger</keyword>
<evidence type="ECO:0000256" key="1">
    <source>
        <dbReference type="PROSITE-ProRule" id="PRU00047"/>
    </source>
</evidence>
<dbReference type="PANTHER" id="PTHR35317:SF23">
    <property type="entry name" value="OS04G0629600 PROTEIN"/>
    <property type="match status" value="1"/>
</dbReference>
<feature type="region of interest" description="Disordered" evidence="2">
    <location>
        <begin position="1"/>
        <end position="80"/>
    </location>
</feature>
<comment type="caution">
    <text evidence="4">The sequence shown here is derived from an EMBL/GenBank/DDBJ whole genome shotgun (WGS) entry which is preliminary data.</text>
</comment>
<keyword evidence="5" id="KW-1185">Reference proteome</keyword>
<name>A0AAD8VRR9_LOLMU</name>
<dbReference type="AlphaFoldDB" id="A0AAD8VRR9"/>
<dbReference type="PROSITE" id="PS50158">
    <property type="entry name" value="ZF_CCHC"/>
    <property type="match status" value="1"/>
</dbReference>
<proteinExistence type="predicted"/>
<dbReference type="SUPFAM" id="SSF57756">
    <property type="entry name" value="Retrovirus zinc finger-like domains"/>
    <property type="match status" value="1"/>
</dbReference>
<keyword evidence="1" id="KW-0862">Zinc</keyword>
<protein>
    <recommendedName>
        <fullName evidence="3">CCHC-type domain-containing protein</fullName>
    </recommendedName>
</protein>
<evidence type="ECO:0000313" key="4">
    <source>
        <dbReference type="EMBL" id="KAK1614795.1"/>
    </source>
</evidence>
<accession>A0AAD8VRR9</accession>
<evidence type="ECO:0000259" key="3">
    <source>
        <dbReference type="PROSITE" id="PS50158"/>
    </source>
</evidence>
<feature type="domain" description="CCHC-type" evidence="3">
    <location>
        <begin position="360"/>
        <end position="375"/>
    </location>
</feature>
<dbReference type="EMBL" id="JAUUTY010000006">
    <property type="protein sequence ID" value="KAK1614795.1"/>
    <property type="molecule type" value="Genomic_DNA"/>
</dbReference>
<reference evidence="4" key="1">
    <citation type="submission" date="2023-07" db="EMBL/GenBank/DDBJ databases">
        <title>A chromosome-level genome assembly of Lolium multiflorum.</title>
        <authorList>
            <person name="Chen Y."/>
            <person name="Copetti D."/>
            <person name="Kolliker R."/>
            <person name="Studer B."/>
        </authorList>
    </citation>
    <scope>NUCLEOTIDE SEQUENCE</scope>
    <source>
        <strain evidence="4">02402/16</strain>
        <tissue evidence="4">Leaf</tissue>
    </source>
</reference>
<dbReference type="Gene3D" id="4.10.60.10">
    <property type="entry name" value="Zinc finger, CCHC-type"/>
    <property type="match status" value="1"/>
</dbReference>